<evidence type="ECO:0000313" key="2">
    <source>
        <dbReference type="EMBL" id="AFM03995.1"/>
    </source>
</evidence>
<dbReference type="SMART" id="SM00698">
    <property type="entry name" value="MORN"/>
    <property type="match status" value="6"/>
</dbReference>
<name>I4AJ60_BERLS</name>
<evidence type="ECO:0000313" key="3">
    <source>
        <dbReference type="Proteomes" id="UP000006054"/>
    </source>
</evidence>
<dbReference type="SUPFAM" id="SSF82185">
    <property type="entry name" value="Histone H3 K4-specific methyltransferase SET7/9 N-terminal domain"/>
    <property type="match status" value="2"/>
</dbReference>
<dbReference type="Gene3D" id="2.20.110.10">
    <property type="entry name" value="Histone H3 K4-specific methyltransferase SET7/9 N-terminal domain"/>
    <property type="match status" value="3"/>
</dbReference>
<dbReference type="GO" id="GO:0005829">
    <property type="term" value="C:cytosol"/>
    <property type="evidence" value="ECO:0007669"/>
    <property type="project" value="TreeGrafter"/>
</dbReference>
<sequence length="547" mass="62992" precursor="true">MAIFTLLLSKYYNLDTKIHENYSIFKMNNLCIWLCLIFLFSAFSVSSTTNILTNTVDGDNLFKLIGKSKTDPLVRDFLNKLGEKDKSLSSNSIWTYPNNGMRIGFYKGDIIDKIMLYDNSYSVNETKFVAYSSKLPKHLSWRDTKSSTIIRLGKPSKYNSNYMEYDNLPVEVVFYYHGSRPKSRLRGVLLRFKNCISGDCQNGEGIYVERDGSRYEGEWKDGKRHGKGQLIYKNGVTKKGFWEAGNYKGQDFFASNGLYDLLGKHKSSEEVKSASNRQKDGYQQIRLAYDHFQYIFNNNKLRFYFNDYGVLYKVAVNKSGFGEVSHPLTEKVTPYSDQNYVAYIMGSPYKKYQYRTGSTWLYKDKQFDLRIRFDKNKIMDGIDVTVNGEDVLISAEQGSCKTGDCQNGFGELISESGRYLGKFKNAKFDGQGTMYYASGGYYKGSFSAGMREGRGTYIWSDNSKYIGNWKNNQKNGVGSMHYQNKSRYEGQWYQDQRHGRGSMYYPNGEHYIGDWSYNSQTGKGTLYKNNGEQQKGIWVNGRLKAAF</sequence>
<proteinExistence type="predicted"/>
<dbReference type="HOGENOM" id="CLU_497613_0_0_10"/>
<organism evidence="2 3">
    <name type="scientific">Bernardetia litoralis (strain ATCC 23117 / DSM 6794 / NBRC 15988 / NCIMB 1366 / Fx l1 / Sio-4)</name>
    <name type="common">Flexibacter litoralis</name>
    <dbReference type="NCBI Taxonomy" id="880071"/>
    <lineage>
        <taxon>Bacteria</taxon>
        <taxon>Pseudomonadati</taxon>
        <taxon>Bacteroidota</taxon>
        <taxon>Cytophagia</taxon>
        <taxon>Cytophagales</taxon>
        <taxon>Bernardetiaceae</taxon>
        <taxon>Bernardetia</taxon>
    </lineage>
</organism>
<reference evidence="3" key="1">
    <citation type="submission" date="2012-06" db="EMBL/GenBank/DDBJ databases">
        <title>The complete genome of Flexibacter litoralis DSM 6794.</title>
        <authorList>
            <person name="Lucas S."/>
            <person name="Copeland A."/>
            <person name="Lapidus A."/>
            <person name="Glavina del Rio T."/>
            <person name="Dalin E."/>
            <person name="Tice H."/>
            <person name="Bruce D."/>
            <person name="Goodwin L."/>
            <person name="Pitluck S."/>
            <person name="Peters L."/>
            <person name="Ovchinnikova G."/>
            <person name="Lu M."/>
            <person name="Kyrpides N."/>
            <person name="Mavromatis K."/>
            <person name="Ivanova N."/>
            <person name="Brettin T."/>
            <person name="Detter J.C."/>
            <person name="Han C."/>
            <person name="Larimer F."/>
            <person name="Land M."/>
            <person name="Hauser L."/>
            <person name="Markowitz V."/>
            <person name="Cheng J.-F."/>
            <person name="Hugenholtz P."/>
            <person name="Woyke T."/>
            <person name="Wu D."/>
            <person name="Spring S."/>
            <person name="Lang E."/>
            <person name="Kopitz M."/>
            <person name="Brambilla E."/>
            <person name="Klenk H.-P."/>
            <person name="Eisen J.A."/>
        </authorList>
    </citation>
    <scope>NUCLEOTIDE SEQUENCE [LARGE SCALE GENOMIC DNA]</scope>
    <source>
        <strain evidence="3">ATCC 23117 / DSM 6794 / NBRC 15988 / NCIMB 1366 / Sio-4</strain>
    </source>
</reference>
<evidence type="ECO:0008006" key="4">
    <source>
        <dbReference type="Google" id="ProtNLM"/>
    </source>
</evidence>
<dbReference type="PANTHER" id="PTHR43215:SF14">
    <property type="entry name" value="RADIAL SPOKE HEAD 1 HOMOLOG"/>
    <property type="match status" value="1"/>
</dbReference>
<dbReference type="Proteomes" id="UP000006054">
    <property type="component" value="Chromosome"/>
</dbReference>
<dbReference type="eggNOG" id="COG4642">
    <property type="taxonomic scope" value="Bacteria"/>
</dbReference>
<gene>
    <name evidence="2" type="ordered locus">Fleli_1576</name>
</gene>
<dbReference type="STRING" id="880071.Fleli_1576"/>
<protein>
    <recommendedName>
        <fullName evidence="4">MORN repeat protein</fullName>
    </recommendedName>
</protein>
<keyword evidence="1" id="KW-0677">Repeat</keyword>
<dbReference type="PANTHER" id="PTHR43215">
    <property type="entry name" value="RADIAL SPOKE HEAD 1 HOMOLOG"/>
    <property type="match status" value="1"/>
</dbReference>
<dbReference type="InterPro" id="IPR003409">
    <property type="entry name" value="MORN"/>
</dbReference>
<dbReference type="EMBL" id="CP003345">
    <property type="protein sequence ID" value="AFM03995.1"/>
    <property type="molecule type" value="Genomic_DNA"/>
</dbReference>
<evidence type="ECO:0000256" key="1">
    <source>
        <dbReference type="ARBA" id="ARBA00022737"/>
    </source>
</evidence>
<dbReference type="KEGG" id="fli:Fleli_1576"/>
<dbReference type="AlphaFoldDB" id="I4AJ60"/>
<keyword evidence="3" id="KW-1185">Reference proteome</keyword>
<accession>I4AJ60</accession>
<dbReference type="Pfam" id="PF02493">
    <property type="entry name" value="MORN"/>
    <property type="match status" value="6"/>
</dbReference>